<gene>
    <name evidence="10" type="ORF">METZ01_LOCUS6787</name>
</gene>
<accession>A0A381NK90</accession>
<keyword evidence="3" id="KW-0808">Transferase</keyword>
<keyword evidence="6 8" id="KW-0472">Membrane</keyword>
<feature type="transmembrane region" description="Helical" evidence="8">
    <location>
        <begin position="212"/>
        <end position="233"/>
    </location>
</feature>
<sequence length="566" mass="63522">MNISPEIKNQIPNTQSLFWIGSLISGILLGLSAPGFGTNWVGLLAFSPLLAVLDQLHKNRLFSLQKRAGLFFAVCWFSGSIAASIGGYWITNSINIFGHIPWFAALLITAVGYGLEVGLQLFVYFGIPLLFIRQRSGWDLIVRLAFVLALDPWYPRLIQWNYGGLTFSKFPWLEQAADILGASGLLLYSAGFSFLLLYWWRWKSEGTGNRKSLFKASTIYLILWVFGLGYGAWRTQDLVIQNSKLDSASSGNIQNLVPDFPAKLTVMVIQPNFSLQELASNPELAHSKRQQNLAGLLEDSLKALEQLPENTTTPKLLIWPESVYPDPFFKVAASREKVLSFAEANQTSILLATVDWVKIQTGYKFHGVSVLIGANGEVLGRYNKIFLIPFGETIPFSEWFPGIASWLRNNIANMSEFERGREYTVFSVPENIEFSAPICFDIFSPTVVRGMVRNGSNLVVNLSNLAWFGRTTASDNMVAVLRWRAIENRVPVVFASNNGKSVFIGADGKNRSRQLGLFEEGSLTSTINIRPQFSFFREYAEWVWGGFMFLFFMLGILAQVRGKIFH</sequence>
<feature type="transmembrane region" description="Helical" evidence="8">
    <location>
        <begin position="542"/>
        <end position="560"/>
    </location>
</feature>
<evidence type="ECO:0000256" key="2">
    <source>
        <dbReference type="ARBA" id="ARBA00022475"/>
    </source>
</evidence>
<evidence type="ECO:0000256" key="8">
    <source>
        <dbReference type="SAM" id="Phobius"/>
    </source>
</evidence>
<keyword evidence="2" id="KW-1003">Cell membrane</keyword>
<dbReference type="PANTHER" id="PTHR38686:SF1">
    <property type="entry name" value="APOLIPOPROTEIN N-ACYLTRANSFERASE"/>
    <property type="match status" value="1"/>
</dbReference>
<dbReference type="Pfam" id="PF20154">
    <property type="entry name" value="LNT_N"/>
    <property type="match status" value="1"/>
</dbReference>
<reference evidence="10" key="1">
    <citation type="submission" date="2018-05" db="EMBL/GenBank/DDBJ databases">
        <authorList>
            <person name="Lanie J.A."/>
            <person name="Ng W.-L."/>
            <person name="Kazmierczak K.M."/>
            <person name="Andrzejewski T.M."/>
            <person name="Davidsen T.M."/>
            <person name="Wayne K.J."/>
            <person name="Tettelin H."/>
            <person name="Glass J.I."/>
            <person name="Rusch D."/>
            <person name="Podicherti R."/>
            <person name="Tsui H.-C.T."/>
            <person name="Winkler M.E."/>
        </authorList>
    </citation>
    <scope>NUCLEOTIDE SEQUENCE</scope>
</reference>
<dbReference type="InterPro" id="IPR004563">
    <property type="entry name" value="Apolipo_AcylTrfase"/>
</dbReference>
<feature type="transmembrane region" description="Helical" evidence="8">
    <location>
        <begin position="68"/>
        <end position="90"/>
    </location>
</feature>
<dbReference type="GO" id="GO:0042158">
    <property type="term" value="P:lipoprotein biosynthetic process"/>
    <property type="evidence" value="ECO:0007669"/>
    <property type="project" value="InterPro"/>
</dbReference>
<keyword evidence="5 8" id="KW-1133">Transmembrane helix</keyword>
<feature type="domain" description="CN hydrolase" evidence="9">
    <location>
        <begin position="264"/>
        <end position="529"/>
    </location>
</feature>
<evidence type="ECO:0000313" key="10">
    <source>
        <dbReference type="EMBL" id="SUZ53933.1"/>
    </source>
</evidence>
<dbReference type="InterPro" id="IPR045378">
    <property type="entry name" value="LNT_N"/>
</dbReference>
<evidence type="ECO:0000256" key="4">
    <source>
        <dbReference type="ARBA" id="ARBA00022692"/>
    </source>
</evidence>
<evidence type="ECO:0000256" key="3">
    <source>
        <dbReference type="ARBA" id="ARBA00022679"/>
    </source>
</evidence>
<feature type="transmembrane region" description="Helical" evidence="8">
    <location>
        <begin position="16"/>
        <end position="33"/>
    </location>
</feature>
<organism evidence="10">
    <name type="scientific">marine metagenome</name>
    <dbReference type="NCBI Taxonomy" id="408172"/>
    <lineage>
        <taxon>unclassified sequences</taxon>
        <taxon>metagenomes</taxon>
        <taxon>ecological metagenomes</taxon>
    </lineage>
</organism>
<keyword evidence="7" id="KW-0012">Acyltransferase</keyword>
<evidence type="ECO:0000256" key="1">
    <source>
        <dbReference type="ARBA" id="ARBA00004651"/>
    </source>
</evidence>
<feature type="transmembrane region" description="Helical" evidence="8">
    <location>
        <begin position="137"/>
        <end position="154"/>
    </location>
</feature>
<proteinExistence type="inferred from homology"/>
<dbReference type="NCBIfam" id="TIGR00546">
    <property type="entry name" value="lnt"/>
    <property type="match status" value="1"/>
</dbReference>
<dbReference type="SUPFAM" id="SSF56317">
    <property type="entry name" value="Carbon-nitrogen hydrolase"/>
    <property type="match status" value="1"/>
</dbReference>
<dbReference type="PROSITE" id="PS50263">
    <property type="entry name" value="CN_HYDROLASE"/>
    <property type="match status" value="1"/>
</dbReference>
<evidence type="ECO:0000259" key="9">
    <source>
        <dbReference type="PROSITE" id="PS50263"/>
    </source>
</evidence>
<evidence type="ECO:0000256" key="7">
    <source>
        <dbReference type="ARBA" id="ARBA00023315"/>
    </source>
</evidence>
<dbReference type="Pfam" id="PF00795">
    <property type="entry name" value="CN_hydrolase"/>
    <property type="match status" value="1"/>
</dbReference>
<protein>
    <recommendedName>
        <fullName evidence="9">CN hydrolase domain-containing protein</fullName>
    </recommendedName>
</protein>
<dbReference type="Gene3D" id="3.60.110.10">
    <property type="entry name" value="Carbon-nitrogen hydrolase"/>
    <property type="match status" value="1"/>
</dbReference>
<keyword evidence="4 8" id="KW-0812">Transmembrane</keyword>
<dbReference type="EMBL" id="UINC01000357">
    <property type="protein sequence ID" value="SUZ53933.1"/>
    <property type="molecule type" value="Genomic_DNA"/>
</dbReference>
<dbReference type="GO" id="GO:0016410">
    <property type="term" value="F:N-acyltransferase activity"/>
    <property type="evidence" value="ECO:0007669"/>
    <property type="project" value="InterPro"/>
</dbReference>
<dbReference type="GO" id="GO:0005886">
    <property type="term" value="C:plasma membrane"/>
    <property type="evidence" value="ECO:0007669"/>
    <property type="project" value="UniProtKB-SubCell"/>
</dbReference>
<dbReference type="HAMAP" id="MF_01148">
    <property type="entry name" value="Lnt"/>
    <property type="match status" value="1"/>
</dbReference>
<dbReference type="InterPro" id="IPR003010">
    <property type="entry name" value="C-N_Hydrolase"/>
</dbReference>
<feature type="transmembrane region" description="Helical" evidence="8">
    <location>
        <begin position="179"/>
        <end position="200"/>
    </location>
</feature>
<dbReference type="PANTHER" id="PTHR38686">
    <property type="entry name" value="APOLIPOPROTEIN N-ACYLTRANSFERASE"/>
    <property type="match status" value="1"/>
</dbReference>
<comment type="subcellular location">
    <subcellularLocation>
        <location evidence="1">Cell membrane</location>
        <topology evidence="1">Multi-pass membrane protein</topology>
    </subcellularLocation>
</comment>
<feature type="transmembrane region" description="Helical" evidence="8">
    <location>
        <begin position="102"/>
        <end position="125"/>
    </location>
</feature>
<dbReference type="InterPro" id="IPR036526">
    <property type="entry name" value="C-N_Hydrolase_sf"/>
</dbReference>
<dbReference type="AlphaFoldDB" id="A0A381NK90"/>
<name>A0A381NK90_9ZZZZ</name>
<evidence type="ECO:0000256" key="5">
    <source>
        <dbReference type="ARBA" id="ARBA00022989"/>
    </source>
</evidence>
<dbReference type="CDD" id="cd07571">
    <property type="entry name" value="ALP_N-acyl_transferase"/>
    <property type="match status" value="1"/>
</dbReference>
<evidence type="ECO:0000256" key="6">
    <source>
        <dbReference type="ARBA" id="ARBA00023136"/>
    </source>
</evidence>